<evidence type="ECO:0008006" key="4">
    <source>
        <dbReference type="Google" id="ProtNLM"/>
    </source>
</evidence>
<sequence>MNRIEPSDEVIELGDAIAQTRGPSIPGQPDTDRPLNFVLGLSDED</sequence>
<dbReference type="InterPro" id="IPR049805">
    <property type="entry name" value="Lasso_benenodin"/>
</dbReference>
<gene>
    <name evidence="2" type="ORF">BV97_01944</name>
</gene>
<proteinExistence type="predicted"/>
<dbReference type="PATRIC" id="fig|158500.4.peg.1983"/>
<name>A0A031K1G7_9SPHN</name>
<accession>A0A031K1G7</accession>
<dbReference type="AlphaFoldDB" id="A0A031K1G7"/>
<reference evidence="2 3" key="1">
    <citation type="submission" date="2014-03" db="EMBL/GenBank/DDBJ databases">
        <title>Whole genome sequence of Novosphingobium resinovorum KF1.</title>
        <authorList>
            <person name="Gan H.M."/>
            <person name="Gan H.Y."/>
            <person name="Chew T.H."/>
            <person name="Savka M.A."/>
        </authorList>
    </citation>
    <scope>NUCLEOTIDE SEQUENCE [LARGE SCALE GENOMIC DNA]</scope>
    <source>
        <strain evidence="2 3">KF1</strain>
    </source>
</reference>
<dbReference type="Proteomes" id="UP000024329">
    <property type="component" value="Unassembled WGS sequence"/>
</dbReference>
<dbReference type="RefSeq" id="WP_162177382.1">
    <property type="nucleotide sequence ID" value="NZ_JFYZ01000008.1"/>
</dbReference>
<organism evidence="2 3">
    <name type="scientific">Novosphingobium resinovorum</name>
    <dbReference type="NCBI Taxonomy" id="158500"/>
    <lineage>
        <taxon>Bacteria</taxon>
        <taxon>Pseudomonadati</taxon>
        <taxon>Pseudomonadota</taxon>
        <taxon>Alphaproteobacteria</taxon>
        <taxon>Sphingomonadales</taxon>
        <taxon>Sphingomonadaceae</taxon>
        <taxon>Novosphingobium</taxon>
    </lineage>
</organism>
<dbReference type="EMBL" id="JFYZ01000008">
    <property type="protein sequence ID" value="EZP82447.1"/>
    <property type="molecule type" value="Genomic_DNA"/>
</dbReference>
<protein>
    <recommendedName>
        <fullName evidence="4">Benenodin family lasso peptide</fullName>
    </recommendedName>
</protein>
<evidence type="ECO:0000313" key="3">
    <source>
        <dbReference type="Proteomes" id="UP000024329"/>
    </source>
</evidence>
<dbReference type="Pfam" id="PF24178">
    <property type="entry name" value="Subterisin"/>
    <property type="match status" value="1"/>
</dbReference>
<evidence type="ECO:0000256" key="1">
    <source>
        <dbReference type="SAM" id="MobiDB-lite"/>
    </source>
</evidence>
<feature type="region of interest" description="Disordered" evidence="1">
    <location>
        <begin position="19"/>
        <end position="45"/>
    </location>
</feature>
<comment type="caution">
    <text evidence="2">The sequence shown here is derived from an EMBL/GenBank/DDBJ whole genome shotgun (WGS) entry which is preliminary data.</text>
</comment>
<dbReference type="NCBIfam" id="NF033522">
    <property type="entry name" value="lasso_benenodin"/>
    <property type="match status" value="1"/>
</dbReference>
<evidence type="ECO:0000313" key="2">
    <source>
        <dbReference type="EMBL" id="EZP82447.1"/>
    </source>
</evidence>